<protein>
    <submittedName>
        <fullName evidence="2">Putative Smr domain-containing protein</fullName>
    </submittedName>
</protein>
<dbReference type="STRING" id="74649.A0A2P6P8D0"/>
<comment type="caution">
    <text evidence="2">The sequence shown here is derived from an EMBL/GenBank/DDBJ whole genome shotgun (WGS) entry which is preliminary data.</text>
</comment>
<dbReference type="PROSITE" id="PS50828">
    <property type="entry name" value="SMR"/>
    <property type="match status" value="1"/>
</dbReference>
<sequence>MTFRFEVAATREEEEAEQFLWSMLGDESELNLGVVRDVLSQCGYEVEKALDALLELSSSSSETWYCVGDTHQSYKEVLAGTTSKAHRSTSSDNLSQVVLESLFNKSKRRSPENEEPRTMNSWKNSMKELQESSGPELHVAIRAEYDAYRGTAKQHWDSVTSHYQKAATAYSNGSRAYAGYLSEQAKVKAKLAREADEKASQEIFKARNKDKWINNGVITIDLHGQHVKQAMKLLKIHLLKGTNAQSLRHLRVITGCGAGKSILKQSVIRLIQNEGIKWNEENPGAVLIKLASQRQLQVHG</sequence>
<proteinExistence type="predicted"/>
<dbReference type="Gene3D" id="3.30.1370.110">
    <property type="match status" value="1"/>
</dbReference>
<evidence type="ECO:0000313" key="2">
    <source>
        <dbReference type="EMBL" id="PRQ18175.1"/>
    </source>
</evidence>
<feature type="domain" description="Smr" evidence="1">
    <location>
        <begin position="220"/>
        <end position="291"/>
    </location>
</feature>
<dbReference type="InterPro" id="IPR013899">
    <property type="entry name" value="DUF1771"/>
</dbReference>
<dbReference type="Pfam" id="PF08590">
    <property type="entry name" value="DUF1771"/>
    <property type="match status" value="1"/>
</dbReference>
<dbReference type="SUPFAM" id="SSF160443">
    <property type="entry name" value="SMR domain-like"/>
    <property type="match status" value="1"/>
</dbReference>
<dbReference type="AlphaFoldDB" id="A0A2P6P8D0"/>
<dbReference type="Proteomes" id="UP000238479">
    <property type="component" value="Chromosome 7"/>
</dbReference>
<reference evidence="2 3" key="1">
    <citation type="journal article" date="2018" name="Nat. Genet.">
        <title>The Rosa genome provides new insights in the design of modern roses.</title>
        <authorList>
            <person name="Bendahmane M."/>
        </authorList>
    </citation>
    <scope>NUCLEOTIDE SEQUENCE [LARGE SCALE GENOMIC DNA]</scope>
    <source>
        <strain evidence="3">cv. Old Blush</strain>
    </source>
</reference>
<dbReference type="InterPro" id="IPR002625">
    <property type="entry name" value="Smr_dom"/>
</dbReference>
<dbReference type="SMART" id="SM01162">
    <property type="entry name" value="DUF1771"/>
    <property type="match status" value="1"/>
</dbReference>
<dbReference type="OMA" id="SSETWYC"/>
<dbReference type="PANTHER" id="PTHR47676">
    <property type="entry name" value="OS01G0225100 PROTEIN"/>
    <property type="match status" value="1"/>
</dbReference>
<dbReference type="SMART" id="SM00463">
    <property type="entry name" value="SMR"/>
    <property type="match status" value="1"/>
</dbReference>
<accession>A0A2P6P8D0</accession>
<evidence type="ECO:0000259" key="1">
    <source>
        <dbReference type="PROSITE" id="PS50828"/>
    </source>
</evidence>
<dbReference type="Pfam" id="PF01713">
    <property type="entry name" value="Smr"/>
    <property type="match status" value="1"/>
</dbReference>
<dbReference type="InterPro" id="IPR036063">
    <property type="entry name" value="Smr_dom_sf"/>
</dbReference>
<dbReference type="InterPro" id="IPR055319">
    <property type="entry name" value="At5g58720-like"/>
</dbReference>
<organism evidence="2 3">
    <name type="scientific">Rosa chinensis</name>
    <name type="common">China rose</name>
    <dbReference type="NCBI Taxonomy" id="74649"/>
    <lineage>
        <taxon>Eukaryota</taxon>
        <taxon>Viridiplantae</taxon>
        <taxon>Streptophyta</taxon>
        <taxon>Embryophyta</taxon>
        <taxon>Tracheophyta</taxon>
        <taxon>Spermatophyta</taxon>
        <taxon>Magnoliopsida</taxon>
        <taxon>eudicotyledons</taxon>
        <taxon>Gunneridae</taxon>
        <taxon>Pentapetalae</taxon>
        <taxon>rosids</taxon>
        <taxon>fabids</taxon>
        <taxon>Rosales</taxon>
        <taxon>Rosaceae</taxon>
        <taxon>Rosoideae</taxon>
        <taxon>Rosoideae incertae sedis</taxon>
        <taxon>Rosa</taxon>
    </lineage>
</organism>
<dbReference type="Gramene" id="PRQ18175">
    <property type="protein sequence ID" value="PRQ18175"/>
    <property type="gene ID" value="RchiOBHm_Chr7g0203081"/>
</dbReference>
<evidence type="ECO:0000313" key="3">
    <source>
        <dbReference type="Proteomes" id="UP000238479"/>
    </source>
</evidence>
<gene>
    <name evidence="2" type="ORF">RchiOBHm_Chr7g0203081</name>
</gene>
<name>A0A2P6P8D0_ROSCH</name>
<dbReference type="EMBL" id="PDCK01000045">
    <property type="protein sequence ID" value="PRQ18175.1"/>
    <property type="molecule type" value="Genomic_DNA"/>
</dbReference>
<dbReference type="OrthoDB" id="3231855at2759"/>
<dbReference type="PANTHER" id="PTHR47676:SF1">
    <property type="entry name" value="SMR DOMAIN-CONTAINING PROTEIN"/>
    <property type="match status" value="1"/>
</dbReference>
<keyword evidence="3" id="KW-1185">Reference proteome</keyword>